<sequence>MGSNKNDMLVQFSKLTRSEIDKFCLDHGIDPSLESNVPGERTVNICPGGFLVFYTRILDQPNLRYPFTNFFLEALKYYRLSLGQLALVGVARIIYFEILCRALSYEPSLMFRRFFHLARNGDWYTIEKTQCEIALLSTTVGHTYAWKNQFFFISSCRRFMNLSSGCSSNFVFPVQS</sequence>
<keyword evidence="3" id="KW-1185">Reference proteome</keyword>
<feature type="domain" description="Transposase (putative) gypsy type" evidence="1">
    <location>
        <begin position="63"/>
        <end position="117"/>
    </location>
</feature>
<evidence type="ECO:0000259" key="1">
    <source>
        <dbReference type="Pfam" id="PF04195"/>
    </source>
</evidence>
<organism evidence="2 3">
    <name type="scientific">Helianthus annuus</name>
    <name type="common">Common sunflower</name>
    <dbReference type="NCBI Taxonomy" id="4232"/>
    <lineage>
        <taxon>Eukaryota</taxon>
        <taxon>Viridiplantae</taxon>
        <taxon>Streptophyta</taxon>
        <taxon>Embryophyta</taxon>
        <taxon>Tracheophyta</taxon>
        <taxon>Spermatophyta</taxon>
        <taxon>Magnoliopsida</taxon>
        <taxon>eudicotyledons</taxon>
        <taxon>Gunneridae</taxon>
        <taxon>Pentapetalae</taxon>
        <taxon>asterids</taxon>
        <taxon>campanulids</taxon>
        <taxon>Asterales</taxon>
        <taxon>Asteraceae</taxon>
        <taxon>Asteroideae</taxon>
        <taxon>Heliantheae alliance</taxon>
        <taxon>Heliantheae</taxon>
        <taxon>Helianthus</taxon>
    </lineage>
</organism>
<dbReference type="EMBL" id="MNCJ02000330">
    <property type="protein sequence ID" value="KAF5765807.1"/>
    <property type="molecule type" value="Genomic_DNA"/>
</dbReference>
<accession>A0A9K3H388</accession>
<dbReference type="PANTHER" id="PTHR31099">
    <property type="entry name" value="OS06G0165300 PROTEIN"/>
    <property type="match status" value="1"/>
</dbReference>
<comment type="caution">
    <text evidence="2">The sequence shown here is derived from an EMBL/GenBank/DDBJ whole genome shotgun (WGS) entry which is preliminary data.</text>
</comment>
<dbReference type="Proteomes" id="UP000215914">
    <property type="component" value="Unassembled WGS sequence"/>
</dbReference>
<name>A0A9K3H388_HELAN</name>
<evidence type="ECO:0000313" key="3">
    <source>
        <dbReference type="Proteomes" id="UP000215914"/>
    </source>
</evidence>
<gene>
    <name evidence="2" type="ORF">HanXRQr2_Chr15g0708001</name>
</gene>
<evidence type="ECO:0000313" key="2">
    <source>
        <dbReference type="EMBL" id="KAF5765807.1"/>
    </source>
</evidence>
<dbReference type="AlphaFoldDB" id="A0A9K3H388"/>
<dbReference type="PANTHER" id="PTHR31099:SF41">
    <property type="entry name" value="TRANSPOSASE (PUTATIVE), GYPSY TYPE-RELATED"/>
    <property type="match status" value="1"/>
</dbReference>
<reference evidence="2" key="2">
    <citation type="submission" date="2020-06" db="EMBL/GenBank/DDBJ databases">
        <title>Helianthus annuus Genome sequencing and assembly Release 2.</title>
        <authorList>
            <person name="Gouzy J."/>
            <person name="Langlade N."/>
            <person name="Munos S."/>
        </authorList>
    </citation>
    <scope>NUCLEOTIDE SEQUENCE</scope>
    <source>
        <tissue evidence="2">Leaves</tissue>
    </source>
</reference>
<reference evidence="2" key="1">
    <citation type="journal article" date="2017" name="Nature">
        <title>The sunflower genome provides insights into oil metabolism, flowering and Asterid evolution.</title>
        <authorList>
            <person name="Badouin H."/>
            <person name="Gouzy J."/>
            <person name="Grassa C.J."/>
            <person name="Murat F."/>
            <person name="Staton S.E."/>
            <person name="Cottret L."/>
            <person name="Lelandais-Briere C."/>
            <person name="Owens G.L."/>
            <person name="Carrere S."/>
            <person name="Mayjonade B."/>
            <person name="Legrand L."/>
            <person name="Gill N."/>
            <person name="Kane N.C."/>
            <person name="Bowers J.E."/>
            <person name="Hubner S."/>
            <person name="Bellec A."/>
            <person name="Berard A."/>
            <person name="Berges H."/>
            <person name="Blanchet N."/>
            <person name="Boniface M.C."/>
            <person name="Brunel D."/>
            <person name="Catrice O."/>
            <person name="Chaidir N."/>
            <person name="Claudel C."/>
            <person name="Donnadieu C."/>
            <person name="Faraut T."/>
            <person name="Fievet G."/>
            <person name="Helmstetter N."/>
            <person name="King M."/>
            <person name="Knapp S.J."/>
            <person name="Lai Z."/>
            <person name="Le Paslier M.C."/>
            <person name="Lippi Y."/>
            <person name="Lorenzon L."/>
            <person name="Mandel J.R."/>
            <person name="Marage G."/>
            <person name="Marchand G."/>
            <person name="Marquand E."/>
            <person name="Bret-Mestries E."/>
            <person name="Morien E."/>
            <person name="Nambeesan S."/>
            <person name="Nguyen T."/>
            <person name="Pegot-Espagnet P."/>
            <person name="Pouilly N."/>
            <person name="Raftis F."/>
            <person name="Sallet E."/>
            <person name="Schiex T."/>
            <person name="Thomas J."/>
            <person name="Vandecasteele C."/>
            <person name="Vares D."/>
            <person name="Vear F."/>
            <person name="Vautrin S."/>
            <person name="Crespi M."/>
            <person name="Mangin B."/>
            <person name="Burke J.M."/>
            <person name="Salse J."/>
            <person name="Munos S."/>
            <person name="Vincourt P."/>
            <person name="Rieseberg L.H."/>
            <person name="Langlade N.B."/>
        </authorList>
    </citation>
    <scope>NUCLEOTIDE SEQUENCE</scope>
    <source>
        <tissue evidence="2">Leaves</tissue>
    </source>
</reference>
<dbReference type="Gramene" id="mRNA:HanXRQr2_Chr15g0708001">
    <property type="protein sequence ID" value="mRNA:HanXRQr2_Chr15g0708001"/>
    <property type="gene ID" value="HanXRQr2_Chr15g0708001"/>
</dbReference>
<dbReference type="Pfam" id="PF04195">
    <property type="entry name" value="Transposase_28"/>
    <property type="match status" value="1"/>
</dbReference>
<dbReference type="InterPro" id="IPR007321">
    <property type="entry name" value="Transposase_28"/>
</dbReference>
<proteinExistence type="predicted"/>
<protein>
    <recommendedName>
        <fullName evidence="1">Transposase (putative) gypsy type domain-containing protein</fullName>
    </recommendedName>
</protein>